<dbReference type="RefSeq" id="WP_264142355.1">
    <property type="nucleotide sequence ID" value="NZ_JAOYEY010000032.1"/>
</dbReference>
<comment type="caution">
    <text evidence="2">The sequence shown here is derived from an EMBL/GenBank/DDBJ whole genome shotgun (WGS) entry which is preliminary data.</text>
</comment>
<accession>A0ABT3DF69</accession>
<proteinExistence type="predicted"/>
<keyword evidence="1" id="KW-0812">Transmembrane</keyword>
<feature type="transmembrane region" description="Helical" evidence="1">
    <location>
        <begin position="33"/>
        <end position="52"/>
    </location>
</feature>
<evidence type="ECO:0000256" key="1">
    <source>
        <dbReference type="SAM" id="Phobius"/>
    </source>
</evidence>
<evidence type="ECO:0008006" key="4">
    <source>
        <dbReference type="Google" id="ProtNLM"/>
    </source>
</evidence>
<feature type="transmembrane region" description="Helical" evidence="1">
    <location>
        <begin position="9"/>
        <end position="27"/>
    </location>
</feature>
<feature type="transmembrane region" description="Helical" evidence="1">
    <location>
        <begin position="90"/>
        <end position="109"/>
    </location>
</feature>
<protein>
    <recommendedName>
        <fullName evidence="4">DUF308 domain-containing protein</fullName>
    </recommendedName>
</protein>
<dbReference type="Proteomes" id="UP001526147">
    <property type="component" value="Unassembled WGS sequence"/>
</dbReference>
<keyword evidence="1" id="KW-1133">Transmembrane helix</keyword>
<evidence type="ECO:0000313" key="3">
    <source>
        <dbReference type="Proteomes" id="UP001526147"/>
    </source>
</evidence>
<feature type="transmembrane region" description="Helical" evidence="1">
    <location>
        <begin position="146"/>
        <end position="165"/>
    </location>
</feature>
<keyword evidence="3" id="KW-1185">Reference proteome</keyword>
<keyword evidence="1" id="KW-0472">Membrane</keyword>
<reference evidence="2 3" key="1">
    <citation type="submission" date="2022-10" db="EMBL/GenBank/DDBJ databases">
        <title>Draft genome assembly of moderately radiation resistant bacterium Metabacillus halosaccharovorans.</title>
        <authorList>
            <person name="Pal S."/>
            <person name="Gopinathan A."/>
        </authorList>
    </citation>
    <scope>NUCLEOTIDE SEQUENCE [LARGE SCALE GENOMIC DNA]</scope>
    <source>
        <strain evidence="2 3">VITHBRA001</strain>
    </source>
</reference>
<feature type="transmembrane region" description="Helical" evidence="1">
    <location>
        <begin position="121"/>
        <end position="140"/>
    </location>
</feature>
<evidence type="ECO:0000313" key="2">
    <source>
        <dbReference type="EMBL" id="MCV9885602.1"/>
    </source>
</evidence>
<organism evidence="2 3">
    <name type="scientific">Metabacillus halosaccharovorans</name>
    <dbReference type="NCBI Taxonomy" id="930124"/>
    <lineage>
        <taxon>Bacteria</taxon>
        <taxon>Bacillati</taxon>
        <taxon>Bacillota</taxon>
        <taxon>Bacilli</taxon>
        <taxon>Bacillales</taxon>
        <taxon>Bacillaceae</taxon>
        <taxon>Metabacillus</taxon>
    </lineage>
</organism>
<sequence>MKSRIIENVPLIITVGQVVIFPYYIIWLKEISYTYTLFAWFFAGFSFSAAWGYRVYHSKKNLHFSEISFIYITMGIIYVSIYFINVQMEVLPYFALMIQVLLGFLQGYFRAWHVEQASYKMHAVHHYLLVGICMIGLSFIKILSPVAFLTCFGVFLLIIGIIGIIQRAFTRYR</sequence>
<name>A0ABT3DF69_9BACI</name>
<gene>
    <name evidence="2" type="ORF">OIH86_08040</name>
</gene>
<feature type="transmembrane region" description="Helical" evidence="1">
    <location>
        <begin position="64"/>
        <end position="84"/>
    </location>
</feature>
<dbReference type="EMBL" id="JAOYEY010000032">
    <property type="protein sequence ID" value="MCV9885602.1"/>
    <property type="molecule type" value="Genomic_DNA"/>
</dbReference>